<dbReference type="Pfam" id="PF04851">
    <property type="entry name" value="ResIII"/>
    <property type="match status" value="1"/>
</dbReference>
<dbReference type="Proteomes" id="UP000602647">
    <property type="component" value="Unassembled WGS sequence"/>
</dbReference>
<dbReference type="SMART" id="SM00487">
    <property type="entry name" value="DEXDc"/>
    <property type="match status" value="1"/>
</dbReference>
<evidence type="ECO:0000256" key="2">
    <source>
        <dbReference type="SAM" id="MobiDB-lite"/>
    </source>
</evidence>
<dbReference type="GO" id="GO:0003677">
    <property type="term" value="F:DNA binding"/>
    <property type="evidence" value="ECO:0007669"/>
    <property type="project" value="InterPro"/>
</dbReference>
<dbReference type="EMBL" id="JACRYT010000001">
    <property type="protein sequence ID" value="MBC6678650.1"/>
    <property type="molecule type" value="Genomic_DNA"/>
</dbReference>
<dbReference type="PRINTS" id="PR00507">
    <property type="entry name" value="N12N6MTFRASE"/>
</dbReference>
<evidence type="ECO:0000259" key="3">
    <source>
        <dbReference type="PROSITE" id="PS51194"/>
    </source>
</evidence>
<evidence type="ECO:0000313" key="5">
    <source>
        <dbReference type="Proteomes" id="UP000602647"/>
    </source>
</evidence>
<feature type="coiled-coil region" evidence="1">
    <location>
        <begin position="1649"/>
        <end position="1699"/>
    </location>
</feature>
<dbReference type="InterPro" id="IPR052933">
    <property type="entry name" value="DNA_Protect_Modify"/>
</dbReference>
<dbReference type="SUPFAM" id="SSF53335">
    <property type="entry name" value="S-adenosyl-L-methionine-dependent methyltransferases"/>
    <property type="match status" value="1"/>
</dbReference>
<dbReference type="PROSITE" id="PS51194">
    <property type="entry name" value="HELICASE_CTER"/>
    <property type="match status" value="1"/>
</dbReference>
<dbReference type="SUPFAM" id="SSF52540">
    <property type="entry name" value="P-loop containing nucleoside triphosphate hydrolases"/>
    <property type="match status" value="2"/>
</dbReference>
<dbReference type="InterPro" id="IPR029063">
    <property type="entry name" value="SAM-dependent_MTases_sf"/>
</dbReference>
<dbReference type="SMART" id="SM00490">
    <property type="entry name" value="HELICc"/>
    <property type="match status" value="1"/>
</dbReference>
<sequence>MASKYVYIAKLYDSISKEVARSPEDWKAFLETASNNYKLRFDENLLVYAQKPEATAVLEIEKWNGRFHRWVNRGAKGIAVFYDSPDGKASLKHYFDIADTHEGKNPVPVPIWKMKDAYKDEVISALEGVFGELERKDSLKEAIISAAENGAEDNFTEYLEALKACRQGSFLDDLDEDNLSAVFRETVAESVAYMMGSRLEASKDMAEEMMFSWISQFNTKDSLNALGYATVDIAAMGLREIAKTVLMLEKEDRTFGAVKQSEYNEEKERSKKDGDHLYDDKRGSDTGYKGAGDRRNGTRSLGNEKEGLSSEGEADRILQSSDVVQVERTSAADRARSGRDDANAYRSDESEGEDQRRTEGEISDAVDTGDEQYQTERKGDRTEGTHIQLAYFDRGAEDRSLPFFHIDKVAEAVRSFFDENTLQEIELFYKENSDEGSRISFLKEKFSELPEKDALGYGCKLYSNVLFLYEGEQGIPQSGAYYDWRVIEECLEGLMLTGAFYSEIDPRSFTFSQEIIDIALTSGSLYENGKFRIYEQFQKSLSEQENIAFLKQEYGIGGRSDIKEGTRIGENHNSKGIELHRGYGEDAPRFFLKWKDVCRRIEDLIKINRYLNAKELSEYPKWLERQEEKRAQKRAEQEEKLKQPDKNIHYEYHLGDTVYLGASQYEILEITEDSVKLFDENCPLINQELPIEVFERRMRETPANEHLIAGDKQNAAHELSEKEEIEKTVSEEDSSEQSLKADIVPLWERADSEKNMPKALKGEKKDYRIAAGFDDYRTKKERFADNINAIELLRKLEQEERYADTAEQDVLAKYAGWGGIPEVYDEENESWHDEYIRLKELLTDEEYLSARESTLTAFYTPKTVIDGIYKVLENMGFKQGNILEPSCGVGNFIGCLPDSMRESRVYGIELDKISGSIAKQLYQNASIAVDGYENTNLPDSFFDVAIGNVPFGDFKVSDPKYNKYNWLIHDYFFGKTLDKVRPGGIIAFVTAKGTMDKTNNSVRRYLAERADLLGAIRLPDNTFNSAGTEVTSDILFLQKRDRMVIPEQNWMYLSELEDGIKINSYFADNPEMILGEMKMISGRFGPEASCVPFENADLGTLLSEAVSGIHGEISDYETDEMEEEEAVPADPEVRNFSFTVADGALYFRENSMMYPVKLSDTAVSRVKGMIQIRDSVRRLIELQTEDVPEGEIKEEQGKLNALYDTFTKKYGLINSRANSSAFSEDSSYCLLSALEVIDENGNLIRKADMFSKRTISPARPVARCDTASEALAVAIGERAFVDMPFMSELTGKEETEIYDDLKGVIFLNPKYELGAESQKYLTADEYLSGNVREKLRVARSLAESNPEYRINVGHLENVQPQDLNAGEISVRLGATWIPTEVISEFIFELLSTPKYAQWNIHVHYSNYTGEWSIEGKNSDRGNVSAYSTYGTKRINAYKIIEETLNLKDVRIFDYLTDEDGKKKAVLNKKETAIAQGKQELIKQAFADWIWKDSERRQYLTERYNQKFNSIRPREYDGSHIVFAGMNPEIALRKHQRNAVARILYGGNTLLAHAVGAGKTFEMAAAAMESKRLGLCSKSMFVVPNHLTEQWASEFLQLYPSANILVATKKDFQKRNRKRFCGRVATGDYDAVIIGHSQLEKIPVSEERQRKILEEQIEEITAGIAELKNRRGERFSIKALEKSRKKLKAKLEKLNDQSKKDDLVTFEELGVDRLFIDESHYYKNLYLYTKMRNVGGIAQTEAFKSSDLFMKCRYLDEITGGKGIVFATGTPISNSMTELYTIQRYLQYDMLQRNDLQHFDAWASTFGETVTAIELAPEGSGYRSKTRFAKFYNLPELMAMFKEVADIQTEDMLKLPVPKANYHNVAVKPSDFQKKMVEELSERAERVRNKMVDPSKDNMLKITNDGRKLALDQRLENETLPDFEGSKVNACVDNIFKIWEKGKAQRLTQLVFCDLSTPKDDGSFNIYDDIRDKLALRGVPQEEIKYIHEANTEARKMALFSQVRQGAVRILIGSTQKMGAGTNVQNKLVAIHDIDCPWRPSDLEQRSGRIIRQGNENEEVEIFRYVTEETFDAYLYQLVENKQKFISQVMTGKSPVRSAEDFDEAVLSYAEIKMLATGNPHIKEKMDLDIQVSKLKLLKQNFLSEKYSLEDRIERVFPAQIKYYEEQIQGFNEDIAFLNSQPSDEKEFAGMLIKGENFVEKAQAGERILQECKAMKSPDPVFLGEYRGFNMELSFDTVAREFMIILKRSMQHTVKLGNDASGNIIRIDNVLSGIEKRAAVVKAEYENVLTQLDKARIETSKTFEHEDELKEKSARLDELNILLNLDEKENTVIDVEPEELQDVPDREYER</sequence>
<evidence type="ECO:0000256" key="1">
    <source>
        <dbReference type="SAM" id="Coils"/>
    </source>
</evidence>
<keyword evidence="4" id="KW-0378">Hydrolase</keyword>
<dbReference type="Gene3D" id="3.40.50.150">
    <property type="entry name" value="Vaccinia Virus protein VP39"/>
    <property type="match status" value="1"/>
</dbReference>
<dbReference type="InterPro" id="IPR006935">
    <property type="entry name" value="Helicase/UvrB_N"/>
</dbReference>
<keyword evidence="5" id="KW-1185">Reference proteome</keyword>
<dbReference type="InterPro" id="IPR027417">
    <property type="entry name" value="P-loop_NTPase"/>
</dbReference>
<name>A0A923NL79_9FIRM</name>
<organism evidence="4 5">
    <name type="scientific">Zhenpiania hominis</name>
    <dbReference type="NCBI Taxonomy" id="2763644"/>
    <lineage>
        <taxon>Bacteria</taxon>
        <taxon>Bacillati</taxon>
        <taxon>Bacillota</taxon>
        <taxon>Clostridia</taxon>
        <taxon>Peptostreptococcales</taxon>
        <taxon>Anaerovoracaceae</taxon>
        <taxon>Zhenpiania</taxon>
    </lineage>
</organism>
<dbReference type="CDD" id="cd02440">
    <property type="entry name" value="AdoMet_MTases"/>
    <property type="match status" value="1"/>
</dbReference>
<keyword evidence="4" id="KW-0067">ATP-binding</keyword>
<feature type="compositionally biased region" description="Acidic residues" evidence="2">
    <location>
        <begin position="361"/>
        <end position="370"/>
    </location>
</feature>
<dbReference type="Pfam" id="PF00271">
    <property type="entry name" value="Helicase_C"/>
    <property type="match status" value="1"/>
</dbReference>
<feature type="compositionally biased region" description="Basic and acidic residues" evidence="2">
    <location>
        <begin position="330"/>
        <end position="360"/>
    </location>
</feature>
<keyword evidence="4" id="KW-0547">Nucleotide-binding</keyword>
<feature type="coiled-coil region" evidence="1">
    <location>
        <begin position="2277"/>
        <end position="2328"/>
    </location>
</feature>
<reference evidence="4" key="1">
    <citation type="submission" date="2020-08" db="EMBL/GenBank/DDBJ databases">
        <title>Genome public.</title>
        <authorList>
            <person name="Liu C."/>
            <person name="Sun Q."/>
        </authorList>
    </citation>
    <scope>NUCLEOTIDE SEQUENCE</scope>
    <source>
        <strain evidence="4">BX12</strain>
    </source>
</reference>
<feature type="region of interest" description="Disordered" evidence="2">
    <location>
        <begin position="259"/>
        <end position="382"/>
    </location>
</feature>
<dbReference type="GO" id="GO:0004386">
    <property type="term" value="F:helicase activity"/>
    <property type="evidence" value="ECO:0007669"/>
    <property type="project" value="UniProtKB-KW"/>
</dbReference>
<dbReference type="PANTHER" id="PTHR41313:SF1">
    <property type="entry name" value="DNA METHYLASE ADENINE-SPECIFIC DOMAIN-CONTAINING PROTEIN"/>
    <property type="match status" value="1"/>
</dbReference>
<dbReference type="Gene3D" id="3.40.50.300">
    <property type="entry name" value="P-loop containing nucleotide triphosphate hydrolases"/>
    <property type="match status" value="2"/>
</dbReference>
<comment type="caution">
    <text evidence="4">The sequence shown here is derived from an EMBL/GenBank/DDBJ whole genome shotgun (WGS) entry which is preliminary data.</text>
</comment>
<feature type="domain" description="Helicase C-terminal" evidence="3">
    <location>
        <begin position="1929"/>
        <end position="2096"/>
    </location>
</feature>
<keyword evidence="1" id="KW-0175">Coiled coil</keyword>
<accession>A0A923NL79</accession>
<proteinExistence type="predicted"/>
<protein>
    <submittedName>
        <fullName evidence="4">DEAD/DEAH box helicase family protein</fullName>
    </submittedName>
</protein>
<dbReference type="InterPro" id="IPR014001">
    <property type="entry name" value="Helicase_ATP-bd"/>
</dbReference>
<feature type="compositionally biased region" description="Basic and acidic residues" evidence="2">
    <location>
        <begin position="291"/>
        <end position="316"/>
    </location>
</feature>
<gene>
    <name evidence="4" type="ORF">H9L42_02265</name>
</gene>
<evidence type="ECO:0000313" key="4">
    <source>
        <dbReference type="EMBL" id="MBC6678650.1"/>
    </source>
</evidence>
<dbReference type="InterPro" id="IPR001650">
    <property type="entry name" value="Helicase_C-like"/>
</dbReference>
<dbReference type="GO" id="GO:0016787">
    <property type="term" value="F:hydrolase activity"/>
    <property type="evidence" value="ECO:0007669"/>
    <property type="project" value="InterPro"/>
</dbReference>
<dbReference type="PANTHER" id="PTHR41313">
    <property type="entry name" value="ADENINE-SPECIFIC METHYLTRANSFERASE"/>
    <property type="match status" value="1"/>
</dbReference>
<feature type="compositionally biased region" description="Basic and acidic residues" evidence="2">
    <location>
        <begin position="262"/>
        <end position="284"/>
    </location>
</feature>
<keyword evidence="4" id="KW-0347">Helicase</keyword>
<dbReference type="GO" id="GO:0005524">
    <property type="term" value="F:ATP binding"/>
    <property type="evidence" value="ECO:0007669"/>
    <property type="project" value="InterPro"/>
</dbReference>